<comment type="caution">
    <text evidence="5">The sequence shown here is derived from an EMBL/GenBank/DDBJ whole genome shotgun (WGS) entry which is preliminary data.</text>
</comment>
<keyword evidence="3" id="KW-0804">Transcription</keyword>
<feature type="domain" description="HTH araC/xylS-type" evidence="4">
    <location>
        <begin position="215"/>
        <end position="312"/>
    </location>
</feature>
<dbReference type="SUPFAM" id="SSF46689">
    <property type="entry name" value="Homeodomain-like"/>
    <property type="match status" value="1"/>
</dbReference>
<dbReference type="PANTHER" id="PTHR43280">
    <property type="entry name" value="ARAC-FAMILY TRANSCRIPTIONAL REGULATOR"/>
    <property type="match status" value="1"/>
</dbReference>
<evidence type="ECO:0000256" key="2">
    <source>
        <dbReference type="ARBA" id="ARBA00023125"/>
    </source>
</evidence>
<keyword evidence="1" id="KW-0805">Transcription regulation</keyword>
<dbReference type="Pfam" id="PF12833">
    <property type="entry name" value="HTH_18"/>
    <property type="match status" value="1"/>
</dbReference>
<dbReference type="EMBL" id="JARQAI010000002">
    <property type="protein sequence ID" value="MDT2736135.1"/>
    <property type="molecule type" value="Genomic_DNA"/>
</dbReference>
<dbReference type="GO" id="GO:0043565">
    <property type="term" value="F:sequence-specific DNA binding"/>
    <property type="evidence" value="ECO:0007669"/>
    <property type="project" value="InterPro"/>
</dbReference>
<dbReference type="RefSeq" id="WP_311796570.1">
    <property type="nucleotide sequence ID" value="NZ_JARQAI010000002.1"/>
</dbReference>
<evidence type="ECO:0000259" key="4">
    <source>
        <dbReference type="PROSITE" id="PS01124"/>
    </source>
</evidence>
<dbReference type="AlphaFoldDB" id="A0AAE4HY56"/>
<organism evidence="5 6">
    <name type="scientific">Enterococcus pseudoavium</name>
    <dbReference type="NCBI Taxonomy" id="44007"/>
    <lineage>
        <taxon>Bacteria</taxon>
        <taxon>Bacillati</taxon>
        <taxon>Bacillota</taxon>
        <taxon>Bacilli</taxon>
        <taxon>Lactobacillales</taxon>
        <taxon>Enterococcaceae</taxon>
        <taxon>Enterococcus</taxon>
    </lineage>
</organism>
<reference evidence="5" key="1">
    <citation type="submission" date="2023-03" db="EMBL/GenBank/DDBJ databases">
        <authorList>
            <person name="Shen W."/>
            <person name="Cai J."/>
        </authorList>
    </citation>
    <scope>NUCLEOTIDE SEQUENCE</scope>
    <source>
        <strain evidence="5">P69-2</strain>
    </source>
</reference>
<dbReference type="GO" id="GO:0003700">
    <property type="term" value="F:DNA-binding transcription factor activity"/>
    <property type="evidence" value="ECO:0007669"/>
    <property type="project" value="InterPro"/>
</dbReference>
<sequence length="317" mass="36904">MEVTAAQYSSFYHFLKTLDCYLGSEEQMLGEVQRFADNSQREIAAFVTRKTADKIEVPTNFIRILYVMKGSITVMIDGTEKKLNSGSLILANTATELVYQGDLKTDVVVFYFKPSYFNESLLGQFFEEPLLYRFFVEALSEEFSGISRFLVYDFAQATDVHFYVLLLLKQIVKMAYFNNKVTKAAFVLLVVEISQALPERLVGKDNFISNSQLIEEILAYVDLRLEQVTLAEVAGKFHFHPNYLSSLLKEKTGHSFTEWVLLRRIERCKNYLVQTDLTVQTIVERLGYKDKAFFYKRFKQIEGLTPRQYRNRRKEEN</sequence>
<evidence type="ECO:0000256" key="1">
    <source>
        <dbReference type="ARBA" id="ARBA00023015"/>
    </source>
</evidence>
<gene>
    <name evidence="5" type="ORF">P7H00_03155</name>
</gene>
<dbReference type="SMART" id="SM00342">
    <property type="entry name" value="HTH_ARAC"/>
    <property type="match status" value="1"/>
</dbReference>
<dbReference type="PANTHER" id="PTHR43280:SF2">
    <property type="entry name" value="HTH-TYPE TRANSCRIPTIONAL REGULATOR EXSA"/>
    <property type="match status" value="1"/>
</dbReference>
<evidence type="ECO:0000256" key="3">
    <source>
        <dbReference type="ARBA" id="ARBA00023163"/>
    </source>
</evidence>
<keyword evidence="2" id="KW-0238">DNA-binding</keyword>
<accession>A0AAE4HY56</accession>
<dbReference type="Proteomes" id="UP001180842">
    <property type="component" value="Unassembled WGS sequence"/>
</dbReference>
<evidence type="ECO:0000313" key="6">
    <source>
        <dbReference type="Proteomes" id="UP001180842"/>
    </source>
</evidence>
<name>A0AAE4HY56_9ENTE</name>
<dbReference type="InterPro" id="IPR009057">
    <property type="entry name" value="Homeodomain-like_sf"/>
</dbReference>
<evidence type="ECO:0000313" key="5">
    <source>
        <dbReference type="EMBL" id="MDT2736135.1"/>
    </source>
</evidence>
<dbReference type="PROSITE" id="PS01124">
    <property type="entry name" value="HTH_ARAC_FAMILY_2"/>
    <property type="match status" value="1"/>
</dbReference>
<dbReference type="InterPro" id="IPR018060">
    <property type="entry name" value="HTH_AraC"/>
</dbReference>
<protein>
    <submittedName>
        <fullName evidence="5">AraC family transcriptional regulator</fullName>
    </submittedName>
</protein>
<proteinExistence type="predicted"/>
<dbReference type="Gene3D" id="1.10.10.60">
    <property type="entry name" value="Homeodomain-like"/>
    <property type="match status" value="2"/>
</dbReference>